<name>A0A3M8CXK7_9BACL</name>
<gene>
    <name evidence="7" type="primary">hisC</name>
    <name evidence="9" type="ORF">EDM59_24700</name>
</gene>
<feature type="modified residue" description="N6-(pyridoxal phosphate)lysine" evidence="7">
    <location>
        <position position="225"/>
    </location>
</feature>
<evidence type="ECO:0000256" key="6">
    <source>
        <dbReference type="ARBA" id="ARBA00023102"/>
    </source>
</evidence>
<dbReference type="GO" id="GO:0030170">
    <property type="term" value="F:pyridoxal phosphate binding"/>
    <property type="evidence" value="ECO:0007669"/>
    <property type="project" value="InterPro"/>
</dbReference>
<dbReference type="RefSeq" id="WP_122926041.1">
    <property type="nucleotide sequence ID" value="NZ_RHHU01000017.1"/>
</dbReference>
<dbReference type="InterPro" id="IPR050106">
    <property type="entry name" value="HistidinolP_aminotransfase"/>
</dbReference>
<evidence type="ECO:0000256" key="3">
    <source>
        <dbReference type="ARBA" id="ARBA00022576"/>
    </source>
</evidence>
<keyword evidence="10" id="KW-1185">Reference proteome</keyword>
<feature type="domain" description="Aminotransferase class I/classII large" evidence="8">
    <location>
        <begin position="33"/>
        <end position="358"/>
    </location>
</feature>
<evidence type="ECO:0000313" key="10">
    <source>
        <dbReference type="Proteomes" id="UP000269573"/>
    </source>
</evidence>
<protein>
    <recommendedName>
        <fullName evidence="7">Histidinol-phosphate aminotransferase</fullName>
        <ecNumber evidence="7">2.6.1.9</ecNumber>
    </recommendedName>
    <alternativeName>
        <fullName evidence="7">Imidazole acetol-phosphate transaminase</fullName>
    </alternativeName>
</protein>
<dbReference type="InterPro" id="IPR015424">
    <property type="entry name" value="PyrdxlP-dep_Trfase"/>
</dbReference>
<evidence type="ECO:0000256" key="2">
    <source>
        <dbReference type="ARBA" id="ARBA00011738"/>
    </source>
</evidence>
<keyword evidence="7" id="KW-0028">Amino-acid biosynthesis</keyword>
<comment type="similarity">
    <text evidence="7">Belongs to the class-II pyridoxal-phosphate-dependent aminotransferase family. Histidinol-phosphate aminotransferase subfamily.</text>
</comment>
<dbReference type="CDD" id="cd00609">
    <property type="entry name" value="AAT_like"/>
    <property type="match status" value="1"/>
</dbReference>
<dbReference type="EC" id="2.6.1.9" evidence="7"/>
<comment type="pathway">
    <text evidence="7">Amino-acid biosynthesis; L-histidine biosynthesis; L-histidine from 5-phospho-alpha-D-ribose 1-diphosphate: step 7/9.</text>
</comment>
<evidence type="ECO:0000256" key="5">
    <source>
        <dbReference type="ARBA" id="ARBA00022898"/>
    </source>
</evidence>
<evidence type="ECO:0000259" key="8">
    <source>
        <dbReference type="Pfam" id="PF00155"/>
    </source>
</evidence>
<dbReference type="UniPathway" id="UPA00031">
    <property type="reaction ID" value="UER00012"/>
</dbReference>
<comment type="subunit">
    <text evidence="2 7">Homodimer.</text>
</comment>
<dbReference type="GO" id="GO:0000105">
    <property type="term" value="P:L-histidine biosynthetic process"/>
    <property type="evidence" value="ECO:0007669"/>
    <property type="project" value="UniProtKB-UniRule"/>
</dbReference>
<comment type="cofactor">
    <cofactor evidence="1 7">
        <name>pyridoxal 5'-phosphate</name>
        <dbReference type="ChEBI" id="CHEBI:597326"/>
    </cofactor>
</comment>
<dbReference type="InterPro" id="IPR005861">
    <property type="entry name" value="HisP_aminotrans"/>
</dbReference>
<proteinExistence type="inferred from homology"/>
<keyword evidence="3 7" id="KW-0032">Aminotransferase</keyword>
<evidence type="ECO:0000256" key="1">
    <source>
        <dbReference type="ARBA" id="ARBA00001933"/>
    </source>
</evidence>
<sequence>MSQELWRNSVAKLSPYVPGKPIEEVKEELGLPTIIRLASNENPFGTSPKAVQAMQKALVDSQLYPEGSCKELRVRLAQEYGIEADQIVVANGADHVIKLIGAAYINPGDEVIYCTPTFPTYRSTVLLHEGVPVEIPTHAHSYDLEAILAAITEQTKMIFVCNPNNPTGTILQERQLESFLARVPKHVIVVLDEAYIEFIQQPHYKNGIDYLKENISLITIRTFSKLYGLAGLRIGYAIGPKAFMQPLGAVREHFAVNRLAVAGALAALDDHEFVSQTLRENREQMTEMSYALQALGYEVTPSHANFLFIDMKQDTAPIYQALMKRGILIRPCGSWKLPTHARITIGTKQQNQALLSALADISLNLQES</sequence>
<dbReference type="NCBIfam" id="TIGR01141">
    <property type="entry name" value="hisC"/>
    <property type="match status" value="1"/>
</dbReference>
<keyword evidence="6 7" id="KW-0368">Histidine biosynthesis</keyword>
<keyword evidence="5 7" id="KW-0663">Pyridoxal phosphate</keyword>
<dbReference type="SUPFAM" id="SSF53383">
    <property type="entry name" value="PLP-dependent transferases"/>
    <property type="match status" value="1"/>
</dbReference>
<comment type="catalytic activity">
    <reaction evidence="7">
        <text>L-histidinol phosphate + 2-oxoglutarate = 3-(imidazol-4-yl)-2-oxopropyl phosphate + L-glutamate</text>
        <dbReference type="Rhea" id="RHEA:23744"/>
        <dbReference type="ChEBI" id="CHEBI:16810"/>
        <dbReference type="ChEBI" id="CHEBI:29985"/>
        <dbReference type="ChEBI" id="CHEBI:57766"/>
        <dbReference type="ChEBI" id="CHEBI:57980"/>
        <dbReference type="EC" id="2.6.1.9"/>
    </reaction>
</comment>
<dbReference type="InterPro" id="IPR015422">
    <property type="entry name" value="PyrdxlP-dep_Trfase_small"/>
</dbReference>
<organism evidence="9 10">
    <name type="scientific">Brevibacillus nitrificans</name>
    <dbReference type="NCBI Taxonomy" id="651560"/>
    <lineage>
        <taxon>Bacteria</taxon>
        <taxon>Bacillati</taxon>
        <taxon>Bacillota</taxon>
        <taxon>Bacilli</taxon>
        <taxon>Bacillales</taxon>
        <taxon>Paenibacillaceae</taxon>
        <taxon>Brevibacillus</taxon>
    </lineage>
</organism>
<dbReference type="PANTHER" id="PTHR43643:SF3">
    <property type="entry name" value="HISTIDINOL-PHOSPHATE AMINOTRANSFERASE"/>
    <property type="match status" value="1"/>
</dbReference>
<dbReference type="PANTHER" id="PTHR43643">
    <property type="entry name" value="HISTIDINOL-PHOSPHATE AMINOTRANSFERASE 2"/>
    <property type="match status" value="1"/>
</dbReference>
<dbReference type="InterPro" id="IPR015421">
    <property type="entry name" value="PyrdxlP-dep_Trfase_major"/>
</dbReference>
<dbReference type="Gene3D" id="3.40.640.10">
    <property type="entry name" value="Type I PLP-dependent aspartate aminotransferase-like (Major domain)"/>
    <property type="match status" value="1"/>
</dbReference>
<dbReference type="EMBL" id="RHHU01000017">
    <property type="protein sequence ID" value="RNB80530.1"/>
    <property type="molecule type" value="Genomic_DNA"/>
</dbReference>
<evidence type="ECO:0000313" key="9">
    <source>
        <dbReference type="EMBL" id="RNB80530.1"/>
    </source>
</evidence>
<comment type="caution">
    <text evidence="9">The sequence shown here is derived from an EMBL/GenBank/DDBJ whole genome shotgun (WGS) entry which is preliminary data.</text>
</comment>
<keyword evidence="4 7" id="KW-0808">Transferase</keyword>
<dbReference type="Pfam" id="PF00155">
    <property type="entry name" value="Aminotran_1_2"/>
    <property type="match status" value="1"/>
</dbReference>
<dbReference type="AlphaFoldDB" id="A0A3M8CXK7"/>
<dbReference type="Proteomes" id="UP000269573">
    <property type="component" value="Unassembled WGS sequence"/>
</dbReference>
<dbReference type="Gene3D" id="3.90.1150.10">
    <property type="entry name" value="Aspartate Aminotransferase, domain 1"/>
    <property type="match status" value="1"/>
</dbReference>
<evidence type="ECO:0000256" key="7">
    <source>
        <dbReference type="HAMAP-Rule" id="MF_01023"/>
    </source>
</evidence>
<accession>A0A3M8CXK7</accession>
<dbReference type="InterPro" id="IPR004839">
    <property type="entry name" value="Aminotransferase_I/II_large"/>
</dbReference>
<reference evidence="9 10" key="1">
    <citation type="submission" date="2018-10" db="EMBL/GenBank/DDBJ databases">
        <title>Phylogenomics of Brevibacillus.</title>
        <authorList>
            <person name="Dunlap C."/>
        </authorList>
    </citation>
    <scope>NUCLEOTIDE SEQUENCE [LARGE SCALE GENOMIC DNA]</scope>
    <source>
        <strain evidence="9 10">JCM 15774</strain>
    </source>
</reference>
<evidence type="ECO:0000256" key="4">
    <source>
        <dbReference type="ARBA" id="ARBA00022679"/>
    </source>
</evidence>
<dbReference type="GO" id="GO:0004400">
    <property type="term" value="F:histidinol-phosphate transaminase activity"/>
    <property type="evidence" value="ECO:0007669"/>
    <property type="project" value="UniProtKB-UniRule"/>
</dbReference>
<dbReference type="HAMAP" id="MF_01023">
    <property type="entry name" value="HisC_aminotrans_2"/>
    <property type="match status" value="1"/>
</dbReference>